<evidence type="ECO:0000313" key="1">
    <source>
        <dbReference type="EMBL" id="SIR00349.1"/>
    </source>
</evidence>
<sequence length="168" mass="18489">MRPSTLESLRQQREEWLCHLREDDGLLGDVAPEIIAKLERKISALVSVLDAAQGNLIGLTLKHPTDERWGMILPDASSPGRFRWQGFRADGFTGHCTFDSPELCLGDMIDSNLEVPDPGALDRLAATSKWQCGSEILGLVQACNAGLISWDDANAQAEVIKQKYQEVA</sequence>
<organism evidence="1 2">
    <name type="scientific">Aquipseudomonas alcaligenes</name>
    <name type="common">Pseudomonas alcaligenes</name>
    <dbReference type="NCBI Taxonomy" id="43263"/>
    <lineage>
        <taxon>Bacteria</taxon>
        <taxon>Pseudomonadati</taxon>
        <taxon>Pseudomonadota</taxon>
        <taxon>Gammaproteobacteria</taxon>
        <taxon>Pseudomonadales</taxon>
        <taxon>Pseudomonadaceae</taxon>
        <taxon>Aquipseudomonas</taxon>
    </lineage>
</organism>
<name>A0A1N6XDM3_AQUAC</name>
<dbReference type="EMBL" id="FTMP01000012">
    <property type="protein sequence ID" value="SIR00349.1"/>
    <property type="molecule type" value="Genomic_DNA"/>
</dbReference>
<reference evidence="1 2" key="1">
    <citation type="submission" date="2017-01" db="EMBL/GenBank/DDBJ databases">
        <authorList>
            <person name="Mah S.A."/>
            <person name="Swanson W.J."/>
            <person name="Moy G.W."/>
            <person name="Vacquier V.D."/>
        </authorList>
    </citation>
    <scope>NUCLEOTIDE SEQUENCE [LARGE SCALE GENOMIC DNA]</scope>
    <source>
        <strain evidence="1 2">RU36E</strain>
    </source>
</reference>
<evidence type="ECO:0000313" key="2">
    <source>
        <dbReference type="Proteomes" id="UP000185841"/>
    </source>
</evidence>
<dbReference type="RefSeq" id="WP_076429362.1">
    <property type="nucleotide sequence ID" value="NZ_FTMP01000012.1"/>
</dbReference>
<protein>
    <submittedName>
        <fullName evidence="1">Uncharacterized protein</fullName>
    </submittedName>
</protein>
<accession>A0A1N6XDM3</accession>
<dbReference type="AlphaFoldDB" id="A0A1N6XDM3"/>
<proteinExistence type="predicted"/>
<dbReference type="Proteomes" id="UP000185841">
    <property type="component" value="Unassembled WGS sequence"/>
</dbReference>
<gene>
    <name evidence="1" type="ORF">SAMN05878282_11295</name>
</gene>